<gene>
    <name evidence="2" type="ORF">GAGA_0438</name>
</gene>
<dbReference type="Proteomes" id="UP000008372">
    <property type="component" value="Unassembled WGS sequence"/>
</dbReference>
<feature type="signal peptide" evidence="1">
    <location>
        <begin position="1"/>
        <end position="26"/>
    </location>
</feature>
<keyword evidence="3" id="KW-1185">Reference proteome</keyword>
<reference evidence="2 3" key="1">
    <citation type="journal article" date="2014" name="Environ. Microbiol.">
        <title>Comparative genomics of the marine bacterial genus Glaciecola reveals the high degree of genomic diversity and genomic characteristic for cold adaptation.</title>
        <authorList>
            <person name="Qin Q.L."/>
            <person name="Xie B.B."/>
            <person name="Yu Y."/>
            <person name="Shu Y.L."/>
            <person name="Rong J.C."/>
            <person name="Zhang Y.J."/>
            <person name="Zhao D.L."/>
            <person name="Chen X.L."/>
            <person name="Zhang X.Y."/>
            <person name="Chen B."/>
            <person name="Zhou B.C."/>
            <person name="Zhang Y.Z."/>
        </authorList>
    </citation>
    <scope>NUCLEOTIDE SEQUENCE [LARGE SCALE GENOMIC DNA]</scope>
    <source>
        <strain evidence="2 3">NO2</strain>
    </source>
</reference>
<evidence type="ECO:0000313" key="2">
    <source>
        <dbReference type="EMBL" id="GAC03303.1"/>
    </source>
</evidence>
<accession>A0ABQ0I1V6</accession>
<feature type="chain" id="PRO_5047044641" evidence="1">
    <location>
        <begin position="27"/>
        <end position="359"/>
    </location>
</feature>
<dbReference type="RefSeq" id="WP_008302132.1">
    <property type="nucleotide sequence ID" value="NZ_BAEK01000007.1"/>
</dbReference>
<evidence type="ECO:0000313" key="3">
    <source>
        <dbReference type="Proteomes" id="UP000008372"/>
    </source>
</evidence>
<dbReference type="EMBL" id="BAEK01000007">
    <property type="protein sequence ID" value="GAC03303.1"/>
    <property type="molecule type" value="Genomic_DNA"/>
</dbReference>
<protein>
    <submittedName>
        <fullName evidence="2">Uncharacterized protein</fullName>
    </submittedName>
</protein>
<organism evidence="2 3">
    <name type="scientific">Paraglaciecola agarilytica NO2</name>
    <dbReference type="NCBI Taxonomy" id="1125747"/>
    <lineage>
        <taxon>Bacteria</taxon>
        <taxon>Pseudomonadati</taxon>
        <taxon>Pseudomonadota</taxon>
        <taxon>Gammaproteobacteria</taxon>
        <taxon>Alteromonadales</taxon>
        <taxon>Alteromonadaceae</taxon>
        <taxon>Paraglaciecola</taxon>
    </lineage>
</organism>
<proteinExistence type="predicted"/>
<sequence>MMTIKHLSMSCIIFAGASLSTFQAMATGCDSCLQAKIESASSSISSSLTELNTSASSVVTATETVNQTITTASESYIAVLEANQSALLSSLDAATNKIEFSNEATTTTYTNLTDTLTNTINTNAKNQIKLEQIFRNAQTYGDDALPESGAIALNRAEALTNALVEFNGRLEEQMVMFHEWAYVVEKGEESKTLRLKKVEEKYDEFSELIPQLSTGLLTSNDVNNLLTFLMLVVLPEPIDSEKLSVKRQVLYNQFVERKAAAYKVLAKEVLMKAPLLSTDSWDIGYTQVKSEDGMTSLEEFMHSESDRKLISTVWHDDISSLTDVGLLREQVHQSNMQNYLLNSLIDAQKDNLLLKSVEE</sequence>
<keyword evidence="1" id="KW-0732">Signal</keyword>
<comment type="caution">
    <text evidence="2">The sequence shown here is derived from an EMBL/GenBank/DDBJ whole genome shotgun (WGS) entry which is preliminary data.</text>
</comment>
<evidence type="ECO:0000256" key="1">
    <source>
        <dbReference type="SAM" id="SignalP"/>
    </source>
</evidence>
<name>A0ABQ0I1V6_9ALTE</name>
<dbReference type="PROSITE" id="PS51257">
    <property type="entry name" value="PROKAR_LIPOPROTEIN"/>
    <property type="match status" value="1"/>
</dbReference>